<dbReference type="GO" id="GO:0006270">
    <property type="term" value="P:DNA replication initiation"/>
    <property type="evidence" value="ECO:0007669"/>
    <property type="project" value="TreeGrafter"/>
</dbReference>
<keyword evidence="4 7" id="KW-0235">DNA replication</keyword>
<sequence>MSKRRASKEDVFVPNKLPRLDKCNSNIISLLLSRLNGKELPNKLCGLDNQYQSLFTLLRQTVSSGESNSCLLYGNRGTGKTVLINTVLRDLRRLYPEFCIVKLNGLTETTDRLALSEIARQLVTEQQQQQQRSFTSFADSLEYILSLLKSGTKTSLPVIFILDEFDLFAQQPKQTLLYNLFDAAQSAQNPMAVIGLTCRLDALDLLEKRVKSRFSHRQIYLFPTSTLDEFMNMTKQTFIIPKHIEGHESFNQSVEELFKNPALGNIVKKIYEVTKDIRLFHKIAYQPVIKLSSQPHLLAQDFVESNLTQRADAKTELLRDIALLELILIISMKKLVEKEITTFNFQMVYDEYKEFMNRTQLKGLGFGMKLYKRAVALKAFENLQLFELIYPVESSGKCPKEYRMVKLMLERAQITEAVLKYDCPSIIKKWGTGGL</sequence>
<evidence type="ECO:0000259" key="8">
    <source>
        <dbReference type="SMART" id="SM00382"/>
    </source>
</evidence>
<organism evidence="9">
    <name type="scientific">Rhizopus microsporus var. microsporus</name>
    <dbReference type="NCBI Taxonomy" id="86635"/>
    <lineage>
        <taxon>Eukaryota</taxon>
        <taxon>Fungi</taxon>
        <taxon>Fungi incertae sedis</taxon>
        <taxon>Mucoromycota</taxon>
        <taxon>Mucoromycotina</taxon>
        <taxon>Mucoromycetes</taxon>
        <taxon>Mucorales</taxon>
        <taxon>Mucorineae</taxon>
        <taxon>Rhizopodaceae</taxon>
        <taxon>Rhizopus</taxon>
    </lineage>
</organism>
<dbReference type="PIRSF" id="PIRSF007858">
    <property type="entry name" value="ORC4"/>
    <property type="match status" value="1"/>
</dbReference>
<dbReference type="OrthoDB" id="343623at2759"/>
<dbReference type="InterPro" id="IPR041664">
    <property type="entry name" value="AAA_16"/>
</dbReference>
<dbReference type="FunFam" id="3.40.50.300:FF:003506">
    <property type="entry name" value="Predicted protein"/>
    <property type="match status" value="1"/>
</dbReference>
<dbReference type="AlphaFoldDB" id="A0A1X0QNM3"/>
<dbReference type="InterPro" id="IPR027417">
    <property type="entry name" value="P-loop_NTPase"/>
</dbReference>
<dbReference type="InterPro" id="IPR032705">
    <property type="entry name" value="ORC4_C"/>
</dbReference>
<reference evidence="9" key="1">
    <citation type="journal article" date="2016" name="Proc. Natl. Acad. Sci. U.S.A.">
        <title>Lipid metabolic changes in an early divergent fungus govern the establishment of a mutualistic symbiosis with endobacteria.</title>
        <authorList>
            <person name="Lastovetsky O.A."/>
            <person name="Gaspar M.L."/>
            <person name="Mondo S.J."/>
            <person name="LaButti K.M."/>
            <person name="Sandor L."/>
            <person name="Grigoriev I.V."/>
            <person name="Henry S.A."/>
            <person name="Pawlowska T.E."/>
        </authorList>
    </citation>
    <scope>NUCLEOTIDE SEQUENCE [LARGE SCALE GENOMIC DNA]</scope>
    <source>
        <strain evidence="9">ATCC 52814</strain>
    </source>
</reference>
<evidence type="ECO:0000256" key="2">
    <source>
        <dbReference type="ARBA" id="ARBA00005334"/>
    </source>
</evidence>
<dbReference type="Pfam" id="PF14629">
    <property type="entry name" value="ORC4_C"/>
    <property type="match status" value="1"/>
</dbReference>
<evidence type="ECO:0000256" key="4">
    <source>
        <dbReference type="ARBA" id="ARBA00022705"/>
    </source>
</evidence>
<dbReference type="GO" id="GO:0003688">
    <property type="term" value="F:DNA replication origin binding"/>
    <property type="evidence" value="ECO:0007669"/>
    <property type="project" value="TreeGrafter"/>
</dbReference>
<name>A0A1X0QNM3_RHIZD</name>
<comment type="subcellular location">
    <subcellularLocation>
        <location evidence="1 7">Nucleus</location>
    </subcellularLocation>
</comment>
<accession>A0A1X0QNM3</accession>
<keyword evidence="5 7" id="KW-0238">DNA-binding</keyword>
<evidence type="ECO:0000256" key="1">
    <source>
        <dbReference type="ARBA" id="ARBA00004123"/>
    </source>
</evidence>
<dbReference type="Gene3D" id="3.40.50.300">
    <property type="entry name" value="P-loop containing nucleotide triphosphate hydrolases"/>
    <property type="match status" value="1"/>
</dbReference>
<dbReference type="EMBL" id="KV922145">
    <property type="protein sequence ID" value="ORE01360.1"/>
    <property type="molecule type" value="Genomic_DNA"/>
</dbReference>
<dbReference type="SUPFAM" id="SSF52540">
    <property type="entry name" value="P-loop containing nucleoside triphosphate hydrolases"/>
    <property type="match status" value="1"/>
</dbReference>
<proteinExistence type="inferred from homology"/>
<dbReference type="PANTHER" id="PTHR12087:SF0">
    <property type="entry name" value="ORIGIN RECOGNITION COMPLEX SUBUNIT 4"/>
    <property type="match status" value="1"/>
</dbReference>
<evidence type="ECO:0000256" key="3">
    <source>
        <dbReference type="ARBA" id="ARBA00019083"/>
    </source>
</evidence>
<evidence type="ECO:0000256" key="6">
    <source>
        <dbReference type="ARBA" id="ARBA00023242"/>
    </source>
</evidence>
<evidence type="ECO:0000256" key="7">
    <source>
        <dbReference type="PIRNR" id="PIRNR007858"/>
    </source>
</evidence>
<protein>
    <recommendedName>
        <fullName evidence="3 7">Origin recognition complex subunit 4</fullName>
    </recommendedName>
</protein>
<dbReference type="SMART" id="SM00382">
    <property type="entry name" value="AAA"/>
    <property type="match status" value="1"/>
</dbReference>
<keyword evidence="6 7" id="KW-0539">Nucleus</keyword>
<dbReference type="InterPro" id="IPR016527">
    <property type="entry name" value="ORC4"/>
</dbReference>
<evidence type="ECO:0000256" key="5">
    <source>
        <dbReference type="ARBA" id="ARBA00023125"/>
    </source>
</evidence>
<dbReference type="InterPro" id="IPR003593">
    <property type="entry name" value="AAA+_ATPase"/>
</dbReference>
<comment type="similarity">
    <text evidence="2 7">Belongs to the ORC4 family.</text>
</comment>
<feature type="domain" description="AAA+ ATPase" evidence="8">
    <location>
        <begin position="66"/>
        <end position="224"/>
    </location>
</feature>
<dbReference type="Proteomes" id="UP000242414">
    <property type="component" value="Unassembled WGS sequence"/>
</dbReference>
<dbReference type="CDD" id="cd00009">
    <property type="entry name" value="AAA"/>
    <property type="match status" value="1"/>
</dbReference>
<dbReference type="GO" id="GO:0005664">
    <property type="term" value="C:nuclear origin of replication recognition complex"/>
    <property type="evidence" value="ECO:0007669"/>
    <property type="project" value="TreeGrafter"/>
</dbReference>
<comment type="function">
    <text evidence="7">Component of the origin recognition complex (ORC) that binds origins of replication.</text>
</comment>
<dbReference type="PANTHER" id="PTHR12087">
    <property type="entry name" value="ORIGIN RECOGNITION COMPLEX SUBUNIT 4"/>
    <property type="match status" value="1"/>
</dbReference>
<dbReference type="VEuPathDB" id="FungiDB:BCV72DRAFT_75977"/>
<evidence type="ECO:0000313" key="9">
    <source>
        <dbReference type="EMBL" id="ORE01360.1"/>
    </source>
</evidence>
<gene>
    <name evidence="9" type="ORF">BCV72DRAFT_75977</name>
</gene>
<dbReference type="Pfam" id="PF13191">
    <property type="entry name" value="AAA_16"/>
    <property type="match status" value="1"/>
</dbReference>